<name>A0A6J5L8I1_9CAUD</name>
<evidence type="ECO:0000313" key="2">
    <source>
        <dbReference type="EMBL" id="CAB4134965.1"/>
    </source>
</evidence>
<dbReference type="EMBL" id="LR796293">
    <property type="protein sequence ID" value="CAB4134965.1"/>
    <property type="molecule type" value="Genomic_DNA"/>
</dbReference>
<reference evidence="1" key="1">
    <citation type="submission" date="2020-04" db="EMBL/GenBank/DDBJ databases">
        <authorList>
            <person name="Chiriac C."/>
            <person name="Salcher M."/>
            <person name="Ghai R."/>
            <person name="Kavagutti S V."/>
        </authorList>
    </citation>
    <scope>NUCLEOTIDE SEQUENCE</scope>
</reference>
<protein>
    <submittedName>
        <fullName evidence="1">Uncharacterized protein</fullName>
    </submittedName>
</protein>
<proteinExistence type="predicted"/>
<sequence>MDSKQEANILTKGQYHCQIVRDGQVIDDWTEDNLVVNEGLNSMLNTMFNGSAQITTWYVGVFEGNYTPVATVTAATIASSATESTAYTSSTRPEYVEAASTAQSTTNSASRASFVFNASKTIYGAFLISSNVKSGTTGALFSAARFGTSRSVVSGDELLVTYTVTASAV</sequence>
<dbReference type="EMBL" id="LR796243">
    <property type="protein sequence ID" value="CAB4130814.1"/>
    <property type="molecule type" value="Genomic_DNA"/>
</dbReference>
<organism evidence="1">
    <name type="scientific">uncultured Caudovirales phage</name>
    <dbReference type="NCBI Taxonomy" id="2100421"/>
    <lineage>
        <taxon>Viruses</taxon>
        <taxon>Duplodnaviria</taxon>
        <taxon>Heunggongvirae</taxon>
        <taxon>Uroviricota</taxon>
        <taxon>Caudoviricetes</taxon>
        <taxon>Peduoviridae</taxon>
        <taxon>Maltschvirus</taxon>
        <taxon>Maltschvirus maltsch</taxon>
    </lineage>
</organism>
<accession>A0A6J5L8I1</accession>
<gene>
    <name evidence="1" type="ORF">UFOVP121_36</name>
    <name evidence="2" type="ORF">UFOVP277_41</name>
</gene>
<evidence type="ECO:0000313" key="1">
    <source>
        <dbReference type="EMBL" id="CAB4130814.1"/>
    </source>
</evidence>